<dbReference type="InterPro" id="IPR052719">
    <property type="entry name" value="CvpA-like"/>
</dbReference>
<dbReference type="Proteomes" id="UP000516369">
    <property type="component" value="Chromosome"/>
</dbReference>
<reference evidence="7 8" key="1">
    <citation type="submission" date="2020-05" db="EMBL/GenBank/DDBJ databases">
        <title>Complete closed genome sequence of Defluviicoccus vanus.</title>
        <authorList>
            <person name="Bessarab I."/>
            <person name="Arumugam K."/>
            <person name="Maszenan A.M."/>
            <person name="Seviour R.J."/>
            <person name="Williams R.B."/>
        </authorList>
    </citation>
    <scope>NUCLEOTIDE SEQUENCE [LARGE SCALE GENOMIC DNA]</scope>
    <source>
        <strain evidence="7 8">Ben 114</strain>
    </source>
</reference>
<feature type="transmembrane region" description="Helical" evidence="6">
    <location>
        <begin position="6"/>
        <end position="26"/>
    </location>
</feature>
<feature type="transmembrane region" description="Helical" evidence="6">
    <location>
        <begin position="106"/>
        <end position="126"/>
    </location>
</feature>
<feature type="compositionally biased region" description="Basic and acidic residues" evidence="5">
    <location>
        <begin position="207"/>
        <end position="224"/>
    </location>
</feature>
<protein>
    <submittedName>
        <fullName evidence="7">CvpA family protein</fullName>
    </submittedName>
</protein>
<keyword evidence="2 6" id="KW-0812">Transmembrane</keyword>
<evidence type="ECO:0000256" key="5">
    <source>
        <dbReference type="SAM" id="MobiDB-lite"/>
    </source>
</evidence>
<evidence type="ECO:0000313" key="7">
    <source>
        <dbReference type="EMBL" id="QNT68572.1"/>
    </source>
</evidence>
<dbReference type="RefSeq" id="WP_190262011.1">
    <property type="nucleotide sequence ID" value="NZ_CP053923.1"/>
</dbReference>
<accession>A0A7H1MYN6</accession>
<keyword evidence="4 6" id="KW-0472">Membrane</keyword>
<dbReference type="AlphaFoldDB" id="A0A7H1MYN6"/>
<dbReference type="PANTHER" id="PTHR36926:SF1">
    <property type="entry name" value="COLICIN V PRODUCTION PROTEIN"/>
    <property type="match status" value="1"/>
</dbReference>
<evidence type="ECO:0000313" key="8">
    <source>
        <dbReference type="Proteomes" id="UP000516369"/>
    </source>
</evidence>
<organism evidence="7 8">
    <name type="scientific">Defluviicoccus vanus</name>
    <dbReference type="NCBI Taxonomy" id="111831"/>
    <lineage>
        <taxon>Bacteria</taxon>
        <taxon>Pseudomonadati</taxon>
        <taxon>Pseudomonadota</taxon>
        <taxon>Alphaproteobacteria</taxon>
        <taxon>Rhodospirillales</taxon>
        <taxon>Rhodospirillaceae</taxon>
        <taxon>Defluviicoccus</taxon>
    </lineage>
</organism>
<evidence type="ECO:0000256" key="2">
    <source>
        <dbReference type="ARBA" id="ARBA00022692"/>
    </source>
</evidence>
<sequence length="224" mass="24251">MGSLPFTVLDLAILATILISAILAFGRGFVHETLSIAAWVGAAFAVIFGLPLARPYARDFIQPPLLADVAAGAGIFILAMIALSIVTRAISSRVHGSSLNAIDRSLGFVFGLLRGAVLICLAYIPVQWLLTPQEQPAWLHDARLLPLVEKGSSWLTGLVDRQGGSASAADAAREQNRKMLETERIVRDMMSPDPKAPAGNPDQSPKGYDERERREIERLLEGNR</sequence>
<dbReference type="InterPro" id="IPR003825">
    <property type="entry name" value="Colicin-V_CvpA"/>
</dbReference>
<evidence type="ECO:0000256" key="3">
    <source>
        <dbReference type="ARBA" id="ARBA00022989"/>
    </source>
</evidence>
<dbReference type="PANTHER" id="PTHR36926">
    <property type="entry name" value="COLICIN V PRODUCTION PROTEIN"/>
    <property type="match status" value="1"/>
</dbReference>
<proteinExistence type="predicted"/>
<evidence type="ECO:0000256" key="1">
    <source>
        <dbReference type="ARBA" id="ARBA00004141"/>
    </source>
</evidence>
<feature type="transmembrane region" description="Helical" evidence="6">
    <location>
        <begin position="33"/>
        <end position="53"/>
    </location>
</feature>
<dbReference type="Pfam" id="PF02674">
    <property type="entry name" value="Colicin_V"/>
    <property type="match status" value="1"/>
</dbReference>
<keyword evidence="3 6" id="KW-1133">Transmembrane helix</keyword>
<keyword evidence="8" id="KW-1185">Reference proteome</keyword>
<dbReference type="GO" id="GO:0016020">
    <property type="term" value="C:membrane"/>
    <property type="evidence" value="ECO:0007669"/>
    <property type="project" value="UniProtKB-SubCell"/>
</dbReference>
<comment type="subcellular location">
    <subcellularLocation>
        <location evidence="1">Membrane</location>
        <topology evidence="1">Multi-pass membrane protein</topology>
    </subcellularLocation>
</comment>
<evidence type="ECO:0000256" key="4">
    <source>
        <dbReference type="ARBA" id="ARBA00023136"/>
    </source>
</evidence>
<evidence type="ECO:0000256" key="6">
    <source>
        <dbReference type="SAM" id="Phobius"/>
    </source>
</evidence>
<dbReference type="KEGG" id="dvn:HQ394_03300"/>
<dbReference type="GO" id="GO:0009403">
    <property type="term" value="P:toxin biosynthetic process"/>
    <property type="evidence" value="ECO:0007669"/>
    <property type="project" value="InterPro"/>
</dbReference>
<feature type="transmembrane region" description="Helical" evidence="6">
    <location>
        <begin position="65"/>
        <end position="86"/>
    </location>
</feature>
<dbReference type="EMBL" id="CP053923">
    <property type="protein sequence ID" value="QNT68572.1"/>
    <property type="molecule type" value="Genomic_DNA"/>
</dbReference>
<name>A0A7H1MYN6_9PROT</name>
<feature type="region of interest" description="Disordered" evidence="5">
    <location>
        <begin position="182"/>
        <end position="224"/>
    </location>
</feature>
<gene>
    <name evidence="7" type="ORF">HQ394_03300</name>
</gene>